<feature type="transmembrane region" description="Helical" evidence="7">
    <location>
        <begin position="155"/>
        <end position="176"/>
    </location>
</feature>
<keyword evidence="5 7" id="KW-1133">Transmembrane helix</keyword>
<name>A0A3A9Z6X6_9ACTN</name>
<dbReference type="RefSeq" id="WP_120677711.1">
    <property type="nucleotide sequence ID" value="NZ_RBAL01000004.1"/>
</dbReference>
<dbReference type="Proteomes" id="UP000272474">
    <property type="component" value="Unassembled WGS sequence"/>
</dbReference>
<proteinExistence type="inferred from homology"/>
<feature type="transmembrane region" description="Helical" evidence="7">
    <location>
        <begin position="249"/>
        <end position="272"/>
    </location>
</feature>
<feature type="transmembrane region" description="Helical" evidence="7">
    <location>
        <begin position="127"/>
        <end position="148"/>
    </location>
</feature>
<feature type="transmembrane region" description="Helical" evidence="7">
    <location>
        <begin position="73"/>
        <end position="91"/>
    </location>
</feature>
<dbReference type="PANTHER" id="PTHR30106:SF1">
    <property type="entry name" value="UPF0324 MEMBRANE PROTEIN FN0533"/>
    <property type="match status" value="1"/>
</dbReference>
<evidence type="ECO:0000256" key="4">
    <source>
        <dbReference type="ARBA" id="ARBA00022692"/>
    </source>
</evidence>
<feature type="transmembrane region" description="Helical" evidence="7">
    <location>
        <begin position="98"/>
        <end position="115"/>
    </location>
</feature>
<accession>A0A3A9Z6X6</accession>
<keyword evidence="9" id="KW-1185">Reference proteome</keyword>
<comment type="similarity">
    <text evidence="2">Belongs to the UPF0324 family.</text>
</comment>
<evidence type="ECO:0000256" key="7">
    <source>
        <dbReference type="SAM" id="Phobius"/>
    </source>
</evidence>
<reference evidence="8 9" key="1">
    <citation type="journal article" date="2014" name="Int. J. Syst. Evol. Microbiol.">
        <title>Streptomyces hoynatensis sp. nov., isolated from deep marine sediment.</title>
        <authorList>
            <person name="Veyisoglu A."/>
            <person name="Sahin N."/>
        </authorList>
    </citation>
    <scope>NUCLEOTIDE SEQUENCE [LARGE SCALE GENOMIC DNA]</scope>
    <source>
        <strain evidence="8 9">KCTC 29097</strain>
    </source>
</reference>
<protein>
    <submittedName>
        <fullName evidence="8">Putative sulfate exporter family transporter</fullName>
    </submittedName>
</protein>
<sequence>MDATAGGRRRVPGLLLAAALAAPAVGLGELAPVVGGPVCGLLLGAAPGAALRLRRPAAYARCLPGLTTAGKGVLQSAIVLLGLALPLGRVLDAGARSLPVLLSTLGVALAGAWWLGGRLRLHPETRVLIGAGTGICGASAIAAVASVIRPARERTAYALGTIFTFNLVAVLTYPALGRLLGLTEHGFGLWAGTAVNDTSSVIAAASAFGSGAVALAVVVKLGRTLMIVPLCLALHLWRRPGRPAGERRGAAGALLGAFPPFILCFLAASALAAAGTVPGGRAQVTALSSALVTVALAGIGATLDPGAIRAAGPRPLAFGGALGAAVAVSALAVQALTGQT</sequence>
<feature type="transmembrane region" description="Helical" evidence="7">
    <location>
        <begin position="315"/>
        <end position="336"/>
    </location>
</feature>
<evidence type="ECO:0000256" key="3">
    <source>
        <dbReference type="ARBA" id="ARBA00022475"/>
    </source>
</evidence>
<keyword evidence="3" id="KW-1003">Cell membrane</keyword>
<feature type="transmembrane region" description="Helical" evidence="7">
    <location>
        <begin position="284"/>
        <end position="303"/>
    </location>
</feature>
<gene>
    <name evidence="8" type="ORF">D7294_09880</name>
</gene>
<organism evidence="8 9">
    <name type="scientific">Streptomyces hoynatensis</name>
    <dbReference type="NCBI Taxonomy" id="1141874"/>
    <lineage>
        <taxon>Bacteria</taxon>
        <taxon>Bacillati</taxon>
        <taxon>Actinomycetota</taxon>
        <taxon>Actinomycetes</taxon>
        <taxon>Kitasatosporales</taxon>
        <taxon>Streptomycetaceae</taxon>
        <taxon>Streptomyces</taxon>
    </lineage>
</organism>
<evidence type="ECO:0000256" key="1">
    <source>
        <dbReference type="ARBA" id="ARBA00004651"/>
    </source>
</evidence>
<evidence type="ECO:0000256" key="2">
    <source>
        <dbReference type="ARBA" id="ARBA00007977"/>
    </source>
</evidence>
<dbReference type="PANTHER" id="PTHR30106">
    <property type="entry name" value="INNER MEMBRANE PROTEIN YEIH-RELATED"/>
    <property type="match status" value="1"/>
</dbReference>
<dbReference type="OrthoDB" id="9766798at2"/>
<dbReference type="AlphaFoldDB" id="A0A3A9Z6X6"/>
<comment type="caution">
    <text evidence="8">The sequence shown here is derived from an EMBL/GenBank/DDBJ whole genome shotgun (WGS) entry which is preliminary data.</text>
</comment>
<dbReference type="Pfam" id="PF03601">
    <property type="entry name" value="Cons_hypoth698"/>
    <property type="match status" value="1"/>
</dbReference>
<keyword evidence="4 7" id="KW-0812">Transmembrane</keyword>
<comment type="subcellular location">
    <subcellularLocation>
        <location evidence="1">Cell membrane</location>
        <topology evidence="1">Multi-pass membrane protein</topology>
    </subcellularLocation>
</comment>
<evidence type="ECO:0000313" key="9">
    <source>
        <dbReference type="Proteomes" id="UP000272474"/>
    </source>
</evidence>
<dbReference type="InterPro" id="IPR018383">
    <property type="entry name" value="UPF0324_pro"/>
</dbReference>
<evidence type="ECO:0000313" key="8">
    <source>
        <dbReference type="EMBL" id="RKN43980.1"/>
    </source>
</evidence>
<evidence type="ECO:0000256" key="6">
    <source>
        <dbReference type="ARBA" id="ARBA00023136"/>
    </source>
</evidence>
<evidence type="ECO:0000256" key="5">
    <source>
        <dbReference type="ARBA" id="ARBA00022989"/>
    </source>
</evidence>
<dbReference type="GO" id="GO:0005886">
    <property type="term" value="C:plasma membrane"/>
    <property type="evidence" value="ECO:0007669"/>
    <property type="project" value="UniProtKB-SubCell"/>
</dbReference>
<dbReference type="EMBL" id="RBAL01000004">
    <property type="protein sequence ID" value="RKN43980.1"/>
    <property type="molecule type" value="Genomic_DNA"/>
</dbReference>
<keyword evidence="6 7" id="KW-0472">Membrane</keyword>